<accession>A0A8W8IBE9</accession>
<evidence type="ECO:0000256" key="1">
    <source>
        <dbReference type="ARBA" id="ARBA00023121"/>
    </source>
</evidence>
<proteinExistence type="predicted"/>
<dbReference type="Proteomes" id="UP000005408">
    <property type="component" value="Unassembled WGS sequence"/>
</dbReference>
<evidence type="ECO:0000313" key="4">
    <source>
        <dbReference type="Proteomes" id="UP000005408"/>
    </source>
</evidence>
<dbReference type="EnsemblMetazoa" id="G13265.1">
    <property type="protein sequence ID" value="G13265.1:cds"/>
    <property type="gene ID" value="G13265"/>
</dbReference>
<dbReference type="InterPro" id="IPR012674">
    <property type="entry name" value="Calycin"/>
</dbReference>
<dbReference type="SUPFAM" id="SSF50814">
    <property type="entry name" value="Lipocalins"/>
    <property type="match status" value="1"/>
</dbReference>
<dbReference type="InterPro" id="IPR000566">
    <property type="entry name" value="Lipocln_cytosolic_FA-bd_dom"/>
</dbReference>
<keyword evidence="1" id="KW-0446">Lipid-binding</keyword>
<dbReference type="Gene3D" id="2.40.128.20">
    <property type="match status" value="1"/>
</dbReference>
<keyword evidence="4" id="KW-1185">Reference proteome</keyword>
<dbReference type="Pfam" id="PF00061">
    <property type="entry name" value="Lipocalin"/>
    <property type="match status" value="1"/>
</dbReference>
<organism evidence="3 4">
    <name type="scientific">Magallana gigas</name>
    <name type="common">Pacific oyster</name>
    <name type="synonym">Crassostrea gigas</name>
    <dbReference type="NCBI Taxonomy" id="29159"/>
    <lineage>
        <taxon>Eukaryota</taxon>
        <taxon>Metazoa</taxon>
        <taxon>Spiralia</taxon>
        <taxon>Lophotrochozoa</taxon>
        <taxon>Mollusca</taxon>
        <taxon>Bivalvia</taxon>
        <taxon>Autobranchia</taxon>
        <taxon>Pteriomorphia</taxon>
        <taxon>Ostreida</taxon>
        <taxon>Ostreoidea</taxon>
        <taxon>Ostreidae</taxon>
        <taxon>Magallana</taxon>
    </lineage>
</organism>
<dbReference type="GO" id="GO:0008289">
    <property type="term" value="F:lipid binding"/>
    <property type="evidence" value="ECO:0007669"/>
    <property type="project" value="UniProtKB-KW"/>
</dbReference>
<evidence type="ECO:0000313" key="3">
    <source>
        <dbReference type="EnsemblMetazoa" id="G13265.1:cds"/>
    </source>
</evidence>
<protein>
    <recommendedName>
        <fullName evidence="2">Lipocalin/cytosolic fatty-acid binding domain-containing protein</fullName>
    </recommendedName>
</protein>
<sequence length="121" mass="14071">MYQDYTQFYSKRPDGNITITSHGRDPANGHGCLQFHSSMILTDTPGKMFYNYFNKGKLADYWVVKTDYINYSVVYECTQLSDDISCLKIYLMAQLLLFGISFALKNLIDAETTFQTFFFFL</sequence>
<name>A0A8W8IBE9_MAGGI</name>
<dbReference type="AlphaFoldDB" id="A0A8W8IBE9"/>
<reference evidence="3" key="1">
    <citation type="submission" date="2022-08" db="UniProtKB">
        <authorList>
            <consortium name="EnsemblMetazoa"/>
        </authorList>
    </citation>
    <scope>IDENTIFICATION</scope>
    <source>
        <strain evidence="3">05x7-T-G4-1.051#20</strain>
    </source>
</reference>
<feature type="domain" description="Lipocalin/cytosolic fatty-acid binding" evidence="2">
    <location>
        <begin position="12"/>
        <end position="79"/>
    </location>
</feature>
<evidence type="ECO:0000259" key="2">
    <source>
        <dbReference type="Pfam" id="PF00061"/>
    </source>
</evidence>